<organism evidence="3 4">
    <name type="scientific">Dreissena polymorpha</name>
    <name type="common">Zebra mussel</name>
    <name type="synonym">Mytilus polymorpha</name>
    <dbReference type="NCBI Taxonomy" id="45954"/>
    <lineage>
        <taxon>Eukaryota</taxon>
        <taxon>Metazoa</taxon>
        <taxon>Spiralia</taxon>
        <taxon>Lophotrochozoa</taxon>
        <taxon>Mollusca</taxon>
        <taxon>Bivalvia</taxon>
        <taxon>Autobranchia</taxon>
        <taxon>Heteroconchia</taxon>
        <taxon>Euheterodonta</taxon>
        <taxon>Imparidentia</taxon>
        <taxon>Neoheterodontei</taxon>
        <taxon>Myida</taxon>
        <taxon>Dreissenoidea</taxon>
        <taxon>Dreissenidae</taxon>
        <taxon>Dreissena</taxon>
    </lineage>
</organism>
<evidence type="ECO:0000256" key="2">
    <source>
        <dbReference type="SAM" id="SignalP"/>
    </source>
</evidence>
<sequence>MKRCMCAALCLQFAYVLSAPTQAPSTELESNNVEQELVNHFRSAADDTANNGHPAGDSKSSDESMDEDSWYDITVGDVIFDVLLTLRQHPEIVKELIASEKEKIAEQIDTYNNFRDKVVNPSEFEETAEQLNTAPKRVEKKAGREGMPVNSAELGGLENKSADDLTADGLTSEDSDARDTHESDEWRGVMGDITEGGQDDPMFNYEKENNVLNYANQPNTDFGTSGYPFNTAFPFLKPGSTGDSFADDNGSDSDDTHPPHADDTPTSTAEDKTDEDDSAELHEHPLPLGPVRPYQDEDIVKM</sequence>
<accession>A0A9D4KZT7</accession>
<evidence type="ECO:0000256" key="1">
    <source>
        <dbReference type="SAM" id="MobiDB-lite"/>
    </source>
</evidence>
<proteinExistence type="predicted"/>
<reference evidence="3" key="2">
    <citation type="submission" date="2020-11" db="EMBL/GenBank/DDBJ databases">
        <authorList>
            <person name="McCartney M.A."/>
            <person name="Auch B."/>
            <person name="Kono T."/>
            <person name="Mallez S."/>
            <person name="Becker A."/>
            <person name="Gohl D.M."/>
            <person name="Silverstein K.A.T."/>
            <person name="Koren S."/>
            <person name="Bechman K.B."/>
            <person name="Herman A."/>
            <person name="Abrahante J.E."/>
            <person name="Garbe J."/>
        </authorList>
    </citation>
    <scope>NUCLEOTIDE SEQUENCE</scope>
    <source>
        <strain evidence="3">Duluth1</strain>
        <tissue evidence="3">Whole animal</tissue>
    </source>
</reference>
<dbReference type="AlphaFoldDB" id="A0A9D4KZT7"/>
<feature type="signal peptide" evidence="2">
    <location>
        <begin position="1"/>
        <end position="18"/>
    </location>
</feature>
<keyword evidence="2" id="KW-0732">Signal</keyword>
<evidence type="ECO:0000313" key="4">
    <source>
        <dbReference type="Proteomes" id="UP000828390"/>
    </source>
</evidence>
<feature type="region of interest" description="Disordered" evidence="1">
    <location>
        <begin position="135"/>
        <end position="198"/>
    </location>
</feature>
<keyword evidence="4" id="KW-1185">Reference proteome</keyword>
<gene>
    <name evidence="3" type="ORF">DPMN_090251</name>
</gene>
<feature type="region of interest" description="Disordered" evidence="1">
    <location>
        <begin position="43"/>
        <end position="66"/>
    </location>
</feature>
<feature type="chain" id="PRO_5038670051" evidence="2">
    <location>
        <begin position="19"/>
        <end position="302"/>
    </location>
</feature>
<comment type="caution">
    <text evidence="3">The sequence shown here is derived from an EMBL/GenBank/DDBJ whole genome shotgun (WGS) entry which is preliminary data.</text>
</comment>
<reference evidence="3" key="1">
    <citation type="journal article" date="2019" name="bioRxiv">
        <title>The Genome of the Zebra Mussel, Dreissena polymorpha: A Resource for Invasive Species Research.</title>
        <authorList>
            <person name="McCartney M.A."/>
            <person name="Auch B."/>
            <person name="Kono T."/>
            <person name="Mallez S."/>
            <person name="Zhang Y."/>
            <person name="Obille A."/>
            <person name="Becker A."/>
            <person name="Abrahante J.E."/>
            <person name="Garbe J."/>
            <person name="Badalamenti J.P."/>
            <person name="Herman A."/>
            <person name="Mangelson H."/>
            <person name="Liachko I."/>
            <person name="Sullivan S."/>
            <person name="Sone E.D."/>
            <person name="Koren S."/>
            <person name="Silverstein K.A.T."/>
            <person name="Beckman K.B."/>
            <person name="Gohl D.M."/>
        </authorList>
    </citation>
    <scope>NUCLEOTIDE SEQUENCE</scope>
    <source>
        <strain evidence="3">Duluth1</strain>
        <tissue evidence="3">Whole animal</tissue>
    </source>
</reference>
<dbReference type="Proteomes" id="UP000828390">
    <property type="component" value="Unassembled WGS sequence"/>
</dbReference>
<feature type="compositionally biased region" description="Basic and acidic residues" evidence="1">
    <location>
        <begin position="175"/>
        <end position="187"/>
    </location>
</feature>
<name>A0A9D4KZT7_DREPO</name>
<dbReference type="OrthoDB" id="6117566at2759"/>
<evidence type="ECO:0000313" key="3">
    <source>
        <dbReference type="EMBL" id="KAH3847916.1"/>
    </source>
</evidence>
<dbReference type="EMBL" id="JAIWYP010000003">
    <property type="protein sequence ID" value="KAH3847916.1"/>
    <property type="molecule type" value="Genomic_DNA"/>
</dbReference>
<feature type="region of interest" description="Disordered" evidence="1">
    <location>
        <begin position="235"/>
        <end position="302"/>
    </location>
</feature>
<feature type="compositionally biased region" description="Basic and acidic residues" evidence="1">
    <location>
        <begin position="254"/>
        <end position="263"/>
    </location>
</feature>
<protein>
    <submittedName>
        <fullName evidence="3">Uncharacterized protein</fullName>
    </submittedName>
</protein>